<sequence>MAMCYFKLDDNLAGAYFLEQAKALMNRRVNIKISTFTESLESSKKHELFTIPKKIIFLPSDSTFMSQEKLDILYNKDNPVKKKANTLKLGKQIGKIFKNTQSTRSSAPVTNNTKPSFDPNIP</sequence>
<keyword evidence="3" id="KW-1185">Reference proteome</keyword>
<organism evidence="2 3">
    <name type="scientific">Smittium simulii</name>
    <dbReference type="NCBI Taxonomy" id="133385"/>
    <lineage>
        <taxon>Eukaryota</taxon>
        <taxon>Fungi</taxon>
        <taxon>Fungi incertae sedis</taxon>
        <taxon>Zoopagomycota</taxon>
        <taxon>Kickxellomycotina</taxon>
        <taxon>Harpellomycetes</taxon>
        <taxon>Harpellales</taxon>
        <taxon>Legeriomycetaceae</taxon>
        <taxon>Smittium</taxon>
    </lineage>
</organism>
<dbReference type="OrthoDB" id="9450131at2759"/>
<dbReference type="AlphaFoldDB" id="A0A2T9YAN8"/>
<feature type="region of interest" description="Disordered" evidence="1">
    <location>
        <begin position="99"/>
        <end position="122"/>
    </location>
</feature>
<name>A0A2T9YAN8_9FUNG</name>
<feature type="compositionally biased region" description="Polar residues" evidence="1">
    <location>
        <begin position="99"/>
        <end position="115"/>
    </location>
</feature>
<reference evidence="2 3" key="1">
    <citation type="journal article" date="2018" name="MBio">
        <title>Comparative Genomics Reveals the Core Gene Toolbox for the Fungus-Insect Symbiosis.</title>
        <authorList>
            <person name="Wang Y."/>
            <person name="Stata M."/>
            <person name="Wang W."/>
            <person name="Stajich J.E."/>
            <person name="White M.M."/>
            <person name="Moncalvo J.M."/>
        </authorList>
    </citation>
    <scope>NUCLEOTIDE SEQUENCE [LARGE SCALE GENOMIC DNA]</scope>
    <source>
        <strain evidence="2 3">SWE-8-4</strain>
    </source>
</reference>
<gene>
    <name evidence="2" type="ORF">BB561_005377</name>
</gene>
<evidence type="ECO:0000313" key="2">
    <source>
        <dbReference type="EMBL" id="PVU89406.1"/>
    </source>
</evidence>
<proteinExistence type="predicted"/>
<dbReference type="EMBL" id="MBFR01000316">
    <property type="protein sequence ID" value="PVU89406.1"/>
    <property type="molecule type" value="Genomic_DNA"/>
</dbReference>
<evidence type="ECO:0000313" key="3">
    <source>
        <dbReference type="Proteomes" id="UP000245383"/>
    </source>
</evidence>
<dbReference type="Proteomes" id="UP000245383">
    <property type="component" value="Unassembled WGS sequence"/>
</dbReference>
<comment type="caution">
    <text evidence="2">The sequence shown here is derived from an EMBL/GenBank/DDBJ whole genome shotgun (WGS) entry which is preliminary data.</text>
</comment>
<accession>A0A2T9YAN8</accession>
<evidence type="ECO:0000256" key="1">
    <source>
        <dbReference type="SAM" id="MobiDB-lite"/>
    </source>
</evidence>
<protein>
    <submittedName>
        <fullName evidence="2">Uncharacterized protein</fullName>
    </submittedName>
</protein>